<evidence type="ECO:0000256" key="6">
    <source>
        <dbReference type="ARBA" id="ARBA00022643"/>
    </source>
</evidence>
<evidence type="ECO:0000256" key="3">
    <source>
        <dbReference type="ARBA" id="ARBA00022519"/>
    </source>
</evidence>
<comment type="catalytic activity">
    <reaction evidence="16 17">
        <text>a ubiquinone + n Na(+)(in) + NADH + H(+) = a ubiquinol + n Na(+)(out) + NAD(+)</text>
        <dbReference type="Rhea" id="RHEA:47748"/>
        <dbReference type="Rhea" id="RHEA-COMP:9565"/>
        <dbReference type="Rhea" id="RHEA-COMP:9566"/>
        <dbReference type="ChEBI" id="CHEBI:15378"/>
        <dbReference type="ChEBI" id="CHEBI:16389"/>
        <dbReference type="ChEBI" id="CHEBI:17976"/>
        <dbReference type="ChEBI" id="CHEBI:29101"/>
        <dbReference type="ChEBI" id="CHEBI:57540"/>
        <dbReference type="ChEBI" id="CHEBI:57945"/>
        <dbReference type="EC" id="7.2.1.1"/>
    </reaction>
</comment>
<evidence type="ECO:0000259" key="18">
    <source>
        <dbReference type="SMART" id="SM00900"/>
    </source>
</evidence>
<dbReference type="EMBL" id="BAABFL010000459">
    <property type="protein sequence ID" value="GAA4651655.1"/>
    <property type="molecule type" value="Genomic_DNA"/>
</dbReference>
<keyword evidence="15 16" id="KW-0739">Sodium transport</keyword>
<keyword evidence="8 16" id="KW-1278">Translocase</keyword>
<evidence type="ECO:0000256" key="13">
    <source>
        <dbReference type="ARBA" id="ARBA00023075"/>
    </source>
</evidence>
<keyword evidence="1 16" id="KW-0813">Transport</keyword>
<feature type="domain" description="FMN-binding" evidence="18">
    <location>
        <begin position="147"/>
        <end position="248"/>
    </location>
</feature>
<keyword evidence="4 16" id="KW-0597">Phosphoprotein</keyword>
<evidence type="ECO:0000256" key="10">
    <source>
        <dbReference type="ARBA" id="ARBA00023027"/>
    </source>
</evidence>
<dbReference type="Pfam" id="PF04205">
    <property type="entry name" value="FMN_bind"/>
    <property type="match status" value="1"/>
</dbReference>
<feature type="modified residue" description="FMN phosphoryl threonine" evidence="16">
    <location>
        <position position="231"/>
    </location>
</feature>
<protein>
    <recommendedName>
        <fullName evidence="16 17">Na(+)-translocating NADH-quinone reductase subunit C</fullName>
        <shortName evidence="16 17">Na(+)-NQR subunit C</shortName>
        <shortName evidence="16 17">Na(+)-translocating NQR subunit C</shortName>
        <ecNumber evidence="16 17">7.2.1.1</ecNumber>
    </recommendedName>
    <alternativeName>
        <fullName evidence="16 17">NQR complex subunit C</fullName>
    </alternativeName>
    <alternativeName>
        <fullName evidence="16 17">NQR-1 subunit C</fullName>
    </alternativeName>
</protein>
<dbReference type="NCBIfam" id="TIGR01938">
    <property type="entry name" value="nqrC"/>
    <property type="match status" value="1"/>
</dbReference>
<dbReference type="PIRSF" id="PIRSF009437">
    <property type="entry name" value="NQR-1_subunit_C"/>
    <property type="match status" value="1"/>
</dbReference>
<comment type="subcellular location">
    <subcellularLocation>
        <location evidence="16">Cell membrane</location>
        <topology evidence="16">Single-pass membrane protein</topology>
    </subcellularLocation>
</comment>
<keyword evidence="11 16" id="KW-0915">Sodium</keyword>
<keyword evidence="7 16" id="KW-0812">Transmembrane</keyword>
<comment type="subunit">
    <text evidence="16 17">Composed of six subunits; NqrA, NqrB, NqrC, NqrD, NqrE and NqrF.</text>
</comment>
<dbReference type="RefSeq" id="WP_345198074.1">
    <property type="nucleotide sequence ID" value="NZ_BAABFL010000459.1"/>
</dbReference>
<dbReference type="InterPro" id="IPR010204">
    <property type="entry name" value="NqrC"/>
</dbReference>
<comment type="cofactor">
    <cofactor evidence="16 17">
        <name>FMN</name>
        <dbReference type="ChEBI" id="CHEBI:58210"/>
    </cofactor>
</comment>
<dbReference type="HAMAP" id="MF_00427">
    <property type="entry name" value="NqrC"/>
    <property type="match status" value="1"/>
</dbReference>
<keyword evidence="10 16" id="KW-0520">NAD</keyword>
<keyword evidence="5 16" id="KW-0285">Flavoprotein</keyword>
<evidence type="ECO:0000256" key="7">
    <source>
        <dbReference type="ARBA" id="ARBA00022692"/>
    </source>
</evidence>
<organism evidence="19 20">
    <name type="scientific">Kistimonas scapharcae</name>
    <dbReference type="NCBI Taxonomy" id="1036133"/>
    <lineage>
        <taxon>Bacteria</taxon>
        <taxon>Pseudomonadati</taxon>
        <taxon>Pseudomonadota</taxon>
        <taxon>Gammaproteobacteria</taxon>
        <taxon>Oceanospirillales</taxon>
        <taxon>Endozoicomonadaceae</taxon>
        <taxon>Kistimonas</taxon>
    </lineage>
</organism>
<dbReference type="InterPro" id="IPR007329">
    <property type="entry name" value="FMN-bd"/>
</dbReference>
<evidence type="ECO:0000313" key="20">
    <source>
        <dbReference type="Proteomes" id="UP001500604"/>
    </source>
</evidence>
<evidence type="ECO:0000256" key="2">
    <source>
        <dbReference type="ARBA" id="ARBA00022475"/>
    </source>
</evidence>
<keyword evidence="2 16" id="KW-1003">Cell membrane</keyword>
<evidence type="ECO:0000256" key="8">
    <source>
        <dbReference type="ARBA" id="ARBA00022967"/>
    </source>
</evidence>
<evidence type="ECO:0000256" key="11">
    <source>
        <dbReference type="ARBA" id="ARBA00023053"/>
    </source>
</evidence>
<dbReference type="Proteomes" id="UP001500604">
    <property type="component" value="Unassembled WGS sequence"/>
</dbReference>
<keyword evidence="6 16" id="KW-0288">FMN</keyword>
<evidence type="ECO:0000256" key="15">
    <source>
        <dbReference type="ARBA" id="ARBA00023201"/>
    </source>
</evidence>
<keyword evidence="14 16" id="KW-0472">Membrane</keyword>
<dbReference type="PANTHER" id="PTHR37838:SF1">
    <property type="entry name" value="NA(+)-TRANSLOCATING NADH-QUINONE REDUCTASE SUBUNIT C"/>
    <property type="match status" value="1"/>
</dbReference>
<dbReference type="EC" id="7.2.1.1" evidence="16 17"/>
<evidence type="ECO:0000256" key="9">
    <source>
        <dbReference type="ARBA" id="ARBA00022989"/>
    </source>
</evidence>
<comment type="function">
    <text evidence="16">NQR complex catalyzes the reduction of ubiquinone-1 to ubiquinol by two successive reactions, coupled with the transport of Na(+) ions from the cytoplasm to the periplasm. NqrA to NqrE are probably involved in the second step, the conversion of ubisemiquinone to ubiquinol.</text>
</comment>
<evidence type="ECO:0000256" key="12">
    <source>
        <dbReference type="ARBA" id="ARBA00023065"/>
    </source>
</evidence>
<dbReference type="SMART" id="SM00900">
    <property type="entry name" value="FMN_bind"/>
    <property type="match status" value="1"/>
</dbReference>
<comment type="similarity">
    <text evidence="16 17">Belongs to the NqrC family.</text>
</comment>
<proteinExistence type="inferred from homology"/>
<evidence type="ECO:0000256" key="14">
    <source>
        <dbReference type="ARBA" id="ARBA00023136"/>
    </source>
</evidence>
<keyword evidence="20" id="KW-1185">Reference proteome</keyword>
<gene>
    <name evidence="16" type="primary">nqrC</name>
    <name evidence="19" type="ORF">GCM10023116_39390</name>
</gene>
<evidence type="ECO:0000313" key="19">
    <source>
        <dbReference type="EMBL" id="GAA4651655.1"/>
    </source>
</evidence>
<comment type="caution">
    <text evidence="19">The sequence shown here is derived from an EMBL/GenBank/DDBJ whole genome shotgun (WGS) entry which is preliminary data.</text>
</comment>
<sequence>MANNDTIKKTLLVTITLSLVCSVLVSGAAVALKSRQNENKVLDVQQNILAISGLVADPKALSRQEIQEEFSKITPKLVDLETGKFDTKLDVDTFNQQAASKDPAMSNALPADQDKALIKRLEKTAKIYVVEKNGKLETVILPVRGYGLWSTLHGFLALESDLNTVAGFGFYQHAETPGLGGEVDNPRWKGLWIGKEVFDDKGNIDITVVKGAVDPSASDAKHKVDGLSGATLTSRGVDNLVKFWLGKNGFGPFLNNLKKGES</sequence>
<evidence type="ECO:0000256" key="1">
    <source>
        <dbReference type="ARBA" id="ARBA00022448"/>
    </source>
</evidence>
<evidence type="ECO:0000256" key="4">
    <source>
        <dbReference type="ARBA" id="ARBA00022553"/>
    </source>
</evidence>
<keyword evidence="9 16" id="KW-1133">Transmembrane helix</keyword>
<keyword evidence="12 16" id="KW-0406">Ion transport</keyword>
<name>A0ABP8V8R5_9GAMM</name>
<dbReference type="PANTHER" id="PTHR37838">
    <property type="entry name" value="NA(+)-TRANSLOCATING NADH-QUINONE REDUCTASE SUBUNIT C"/>
    <property type="match status" value="1"/>
</dbReference>
<reference evidence="20" key="1">
    <citation type="journal article" date="2019" name="Int. J. Syst. Evol. Microbiol.">
        <title>The Global Catalogue of Microorganisms (GCM) 10K type strain sequencing project: providing services to taxonomists for standard genome sequencing and annotation.</title>
        <authorList>
            <consortium name="The Broad Institute Genomics Platform"/>
            <consortium name="The Broad Institute Genome Sequencing Center for Infectious Disease"/>
            <person name="Wu L."/>
            <person name="Ma J."/>
        </authorList>
    </citation>
    <scope>NUCLEOTIDE SEQUENCE [LARGE SCALE GENOMIC DNA]</scope>
    <source>
        <strain evidence="20">JCM 17805</strain>
    </source>
</reference>
<keyword evidence="13 16" id="KW-0830">Ubiquinone</keyword>
<keyword evidence="3" id="KW-0997">Cell inner membrane</keyword>
<comment type="caution">
    <text evidence="16">Lacks conserved residue(s) required for the propagation of feature annotation.</text>
</comment>
<evidence type="ECO:0000256" key="16">
    <source>
        <dbReference type="HAMAP-Rule" id="MF_00427"/>
    </source>
</evidence>
<accession>A0ABP8V8R5</accession>
<dbReference type="NCBIfam" id="NF003749">
    <property type="entry name" value="PRK05346.1-5"/>
    <property type="match status" value="1"/>
</dbReference>
<evidence type="ECO:0000256" key="17">
    <source>
        <dbReference type="PIRNR" id="PIRNR009437"/>
    </source>
</evidence>
<evidence type="ECO:0000256" key="5">
    <source>
        <dbReference type="ARBA" id="ARBA00022630"/>
    </source>
</evidence>